<reference evidence="3" key="1">
    <citation type="submission" date="2020-01" db="EMBL/GenBank/DDBJ databases">
        <authorList>
            <person name="Richard D."/>
        </authorList>
    </citation>
    <scope>NUCLEOTIDE SEQUENCE</scope>
    <source>
        <strain evidence="3">JP541</strain>
    </source>
</reference>
<evidence type="ECO:0000256" key="2">
    <source>
        <dbReference type="SAM" id="Phobius"/>
    </source>
</evidence>
<organism evidence="3 4">
    <name type="scientific">Xanthomonas citri pv. citri</name>
    <dbReference type="NCBI Taxonomy" id="611301"/>
    <lineage>
        <taxon>Bacteria</taxon>
        <taxon>Pseudomonadati</taxon>
        <taxon>Pseudomonadota</taxon>
        <taxon>Gammaproteobacteria</taxon>
        <taxon>Lysobacterales</taxon>
        <taxon>Lysobacteraceae</taxon>
        <taxon>Xanthomonas</taxon>
    </lineage>
</organism>
<feature type="non-terminal residue" evidence="3">
    <location>
        <position position="1"/>
    </location>
</feature>
<comment type="caution">
    <text evidence="3">The sequence shown here is derived from an EMBL/GenBank/DDBJ whole genome shotgun (WGS) entry which is preliminary data.</text>
</comment>
<proteinExistence type="predicted"/>
<dbReference type="InterPro" id="IPR050222">
    <property type="entry name" value="MATE_MdtK"/>
</dbReference>
<feature type="transmembrane region" description="Helical" evidence="2">
    <location>
        <begin position="12"/>
        <end position="33"/>
    </location>
</feature>
<dbReference type="AlphaFoldDB" id="A0A8I0H1X1"/>
<evidence type="ECO:0000256" key="1">
    <source>
        <dbReference type="ARBA" id="ARBA00022448"/>
    </source>
</evidence>
<evidence type="ECO:0000313" key="4">
    <source>
        <dbReference type="Proteomes" id="UP000653002"/>
    </source>
</evidence>
<accession>A0A8I0H1X1</accession>
<name>A0A8I0H1X1_XANCI</name>
<keyword evidence="2" id="KW-0472">Membrane</keyword>
<dbReference type="EMBL" id="JAABFR010000004">
    <property type="protein sequence ID" value="MBD4334484.1"/>
    <property type="molecule type" value="Genomic_DNA"/>
</dbReference>
<feature type="non-terminal residue" evidence="3">
    <location>
        <position position="92"/>
    </location>
</feature>
<dbReference type="PANTHER" id="PTHR43298">
    <property type="entry name" value="MULTIDRUG RESISTANCE PROTEIN NORM-RELATED"/>
    <property type="match status" value="1"/>
</dbReference>
<gene>
    <name evidence="3" type="ORF">GUH15_00015</name>
</gene>
<dbReference type="GO" id="GO:0005886">
    <property type="term" value="C:plasma membrane"/>
    <property type="evidence" value="ECO:0007669"/>
    <property type="project" value="TreeGrafter"/>
</dbReference>
<dbReference type="PANTHER" id="PTHR43298:SF2">
    <property type="entry name" value="FMN_FAD EXPORTER YEEO-RELATED"/>
    <property type="match status" value="1"/>
</dbReference>
<keyword evidence="2" id="KW-1133">Transmembrane helix</keyword>
<evidence type="ECO:0000313" key="3">
    <source>
        <dbReference type="EMBL" id="MBD4334484.1"/>
    </source>
</evidence>
<dbReference type="Proteomes" id="UP000653002">
    <property type="component" value="Unassembled WGS sequence"/>
</dbReference>
<keyword evidence="2" id="KW-0812">Transmembrane</keyword>
<protein>
    <submittedName>
        <fullName evidence="3">MATE family efflux transporter</fullName>
    </submittedName>
</protein>
<keyword evidence="1" id="KW-0813">Transport</keyword>
<sequence length="92" mass="10191">LFVAVWKTGTWGAAAATVLAQFIALIICCFYMIHKYELLRLNKNDFKDLESKMIKEMLATGMSMGFMSSLVNIGSLTLQTAINKLGQEIIVA</sequence>